<gene>
    <name evidence="9" type="ORF">CALCODRAFT_509968</name>
</gene>
<dbReference type="STRING" id="1353952.A0A165EXF8"/>
<evidence type="ECO:0000313" key="10">
    <source>
        <dbReference type="Proteomes" id="UP000076842"/>
    </source>
</evidence>
<dbReference type="AlphaFoldDB" id="A0A165EXF8"/>
<evidence type="ECO:0000256" key="6">
    <source>
        <dbReference type="SAM" id="Phobius"/>
    </source>
</evidence>
<dbReference type="PROSITE" id="PS52012">
    <property type="entry name" value="CFEM"/>
    <property type="match status" value="1"/>
</dbReference>
<feature type="transmembrane region" description="Helical" evidence="6">
    <location>
        <begin position="150"/>
        <end position="172"/>
    </location>
</feature>
<evidence type="ECO:0000256" key="4">
    <source>
        <dbReference type="ARBA" id="ARBA00023157"/>
    </source>
</evidence>
<reference evidence="9 10" key="1">
    <citation type="journal article" date="2016" name="Mol. Biol. Evol.">
        <title>Comparative Genomics of Early-Diverging Mushroom-Forming Fungi Provides Insights into the Origins of Lignocellulose Decay Capabilities.</title>
        <authorList>
            <person name="Nagy L.G."/>
            <person name="Riley R."/>
            <person name="Tritt A."/>
            <person name="Adam C."/>
            <person name="Daum C."/>
            <person name="Floudas D."/>
            <person name="Sun H."/>
            <person name="Yadav J.S."/>
            <person name="Pangilinan J."/>
            <person name="Larsson K.H."/>
            <person name="Matsuura K."/>
            <person name="Barry K."/>
            <person name="Labutti K."/>
            <person name="Kuo R."/>
            <person name="Ohm R.A."/>
            <person name="Bhattacharya S.S."/>
            <person name="Shirouzu T."/>
            <person name="Yoshinaga Y."/>
            <person name="Martin F.M."/>
            <person name="Grigoriev I.V."/>
            <person name="Hibbett D.S."/>
        </authorList>
    </citation>
    <scope>NUCLEOTIDE SEQUENCE [LARGE SCALE GENOMIC DNA]</scope>
    <source>
        <strain evidence="9 10">HHB12733</strain>
    </source>
</reference>
<dbReference type="InterPro" id="IPR008427">
    <property type="entry name" value="Extracellular_membr_CFEM_dom"/>
</dbReference>
<dbReference type="Pfam" id="PF05730">
    <property type="entry name" value="CFEM"/>
    <property type="match status" value="1"/>
</dbReference>
<keyword evidence="10" id="KW-1185">Reference proteome</keyword>
<feature type="chain" id="PRO_5007857432" description="CFEM domain-containing protein" evidence="7">
    <location>
        <begin position="17"/>
        <end position="173"/>
    </location>
</feature>
<dbReference type="EMBL" id="KV423990">
    <property type="protein sequence ID" value="KZT55721.1"/>
    <property type="molecule type" value="Genomic_DNA"/>
</dbReference>
<organism evidence="9 10">
    <name type="scientific">Calocera cornea HHB12733</name>
    <dbReference type="NCBI Taxonomy" id="1353952"/>
    <lineage>
        <taxon>Eukaryota</taxon>
        <taxon>Fungi</taxon>
        <taxon>Dikarya</taxon>
        <taxon>Basidiomycota</taxon>
        <taxon>Agaricomycotina</taxon>
        <taxon>Dacrymycetes</taxon>
        <taxon>Dacrymycetales</taxon>
        <taxon>Dacrymycetaceae</taxon>
        <taxon>Calocera</taxon>
    </lineage>
</organism>
<keyword evidence="6" id="KW-0472">Membrane</keyword>
<name>A0A165EXF8_9BASI</name>
<dbReference type="Proteomes" id="UP000076842">
    <property type="component" value="Unassembled WGS sequence"/>
</dbReference>
<comment type="subcellular location">
    <subcellularLocation>
        <location evidence="1">Secreted</location>
    </subcellularLocation>
</comment>
<keyword evidence="2" id="KW-0964">Secreted</keyword>
<evidence type="ECO:0000259" key="8">
    <source>
        <dbReference type="PROSITE" id="PS52012"/>
    </source>
</evidence>
<keyword evidence="6" id="KW-1133">Transmembrane helix</keyword>
<dbReference type="SMART" id="SM00747">
    <property type="entry name" value="CFEM"/>
    <property type="match status" value="1"/>
</dbReference>
<evidence type="ECO:0000256" key="7">
    <source>
        <dbReference type="SAM" id="SignalP"/>
    </source>
</evidence>
<keyword evidence="3 7" id="KW-0732">Signal</keyword>
<proteinExistence type="predicted"/>
<dbReference type="InParanoid" id="A0A165EXF8"/>
<feature type="signal peptide" evidence="7">
    <location>
        <begin position="1"/>
        <end position="16"/>
    </location>
</feature>
<evidence type="ECO:0000256" key="3">
    <source>
        <dbReference type="ARBA" id="ARBA00022729"/>
    </source>
</evidence>
<evidence type="ECO:0000313" key="9">
    <source>
        <dbReference type="EMBL" id="KZT55721.1"/>
    </source>
</evidence>
<feature type="region of interest" description="Disordered" evidence="5">
    <location>
        <begin position="124"/>
        <end position="145"/>
    </location>
</feature>
<evidence type="ECO:0000256" key="1">
    <source>
        <dbReference type="ARBA" id="ARBA00004613"/>
    </source>
</evidence>
<protein>
    <recommendedName>
        <fullName evidence="8">CFEM domain-containing protein</fullName>
    </recommendedName>
</protein>
<feature type="domain" description="CFEM" evidence="8">
    <location>
        <begin position="7"/>
        <end position="118"/>
    </location>
</feature>
<evidence type="ECO:0000256" key="2">
    <source>
        <dbReference type="ARBA" id="ARBA00022525"/>
    </source>
</evidence>
<keyword evidence="6" id="KW-0812">Transmembrane</keyword>
<sequence>MKFAAVLLALAVAVAGQSNTASGAAPTTTAGIPACVLTCSTQASSIAGCSFIDPTCSCENQQFQSAANACIGANCSAADAAAGLQLQNATCAALASALPVSGSVVAGGNSTGSSSVAAGGSSSGSSSSSAGSSSAPAATTTKSSGMRQEVSMTGIVAAVVAVVGMGIGAIVVA</sequence>
<accession>A0A165EXF8</accession>
<keyword evidence="4" id="KW-1015">Disulfide bond</keyword>
<evidence type="ECO:0000256" key="5">
    <source>
        <dbReference type="SAM" id="MobiDB-lite"/>
    </source>
</evidence>
<dbReference type="GO" id="GO:0005576">
    <property type="term" value="C:extracellular region"/>
    <property type="evidence" value="ECO:0007669"/>
    <property type="project" value="UniProtKB-SubCell"/>
</dbReference>
<dbReference type="OrthoDB" id="4505683at2759"/>